<accession>A0AA38HM92</accession>
<evidence type="ECO:0000313" key="2">
    <source>
        <dbReference type="Proteomes" id="UP001168821"/>
    </source>
</evidence>
<evidence type="ECO:0000313" key="1">
    <source>
        <dbReference type="EMBL" id="KAJ3640533.1"/>
    </source>
</evidence>
<name>A0AA38HM92_9CUCU</name>
<dbReference type="Proteomes" id="UP001168821">
    <property type="component" value="Unassembled WGS sequence"/>
</dbReference>
<organism evidence="1 2">
    <name type="scientific">Zophobas morio</name>
    <dbReference type="NCBI Taxonomy" id="2755281"/>
    <lineage>
        <taxon>Eukaryota</taxon>
        <taxon>Metazoa</taxon>
        <taxon>Ecdysozoa</taxon>
        <taxon>Arthropoda</taxon>
        <taxon>Hexapoda</taxon>
        <taxon>Insecta</taxon>
        <taxon>Pterygota</taxon>
        <taxon>Neoptera</taxon>
        <taxon>Endopterygota</taxon>
        <taxon>Coleoptera</taxon>
        <taxon>Polyphaga</taxon>
        <taxon>Cucujiformia</taxon>
        <taxon>Tenebrionidae</taxon>
        <taxon>Zophobas</taxon>
    </lineage>
</organism>
<dbReference type="AlphaFoldDB" id="A0AA38HM92"/>
<proteinExistence type="predicted"/>
<gene>
    <name evidence="1" type="ORF">Zmor_003826</name>
</gene>
<reference evidence="1" key="1">
    <citation type="journal article" date="2023" name="G3 (Bethesda)">
        <title>Whole genome assemblies of Zophobas morio and Tenebrio molitor.</title>
        <authorList>
            <person name="Kaur S."/>
            <person name="Stinson S.A."/>
            <person name="diCenzo G.C."/>
        </authorList>
    </citation>
    <scope>NUCLEOTIDE SEQUENCE</scope>
    <source>
        <strain evidence="1">QUZm001</strain>
    </source>
</reference>
<protein>
    <submittedName>
        <fullName evidence="1">Uncharacterized protein</fullName>
    </submittedName>
</protein>
<comment type="caution">
    <text evidence="1">The sequence shown here is derived from an EMBL/GenBank/DDBJ whole genome shotgun (WGS) entry which is preliminary data.</text>
</comment>
<dbReference type="EMBL" id="JALNTZ010000010">
    <property type="protein sequence ID" value="KAJ3640533.1"/>
    <property type="molecule type" value="Genomic_DNA"/>
</dbReference>
<keyword evidence="2" id="KW-1185">Reference proteome</keyword>
<sequence>MMKNNMDLKQMINDFRELQVYRKRIKHQTKTIKMSHVARVKLEEGMPSFWAEITFTQARAIIIHETTKTNGLPFRRSVIFQDEVATYHSDHDQLEINVHPEAQKPDVLIIFEDNIQRIAFENAFRHFMEYR</sequence>